<evidence type="ECO:0000313" key="2">
    <source>
        <dbReference type="Proteomes" id="UP001219525"/>
    </source>
</evidence>
<comment type="caution">
    <text evidence="1">The sequence shown here is derived from an EMBL/GenBank/DDBJ whole genome shotgun (WGS) entry which is preliminary data.</text>
</comment>
<sequence>MPRTSRPDFLLLYPNLVVPVRRSPGYMTKISDLVGKKYVLRPGWGLTMHTLCQDARNVDGILMLDFGGGTASINMYKEIADGSIAAHSHWKVLGCSDHNHFDGSGTFRDGVHSIARHGGRLCTNRIMLNWDISVGLNLRWRTVVQLQSHRSCLGSIRLKAMIITRRVVVVFQKCVQTYSMFTDGGASGCGAPGHMLASGSRGGGIRSVCNKSSCSRVSHRQWRAGSAVDERSSRDSSAREIGRAPATYPAPQILCSCAKTIRQEYGYLRGGCTRDLATHSGCAGARDGIFDGTILRSTRNLITVDEKPGLHGSAGTLSGVLRLASLWH</sequence>
<dbReference type="AlphaFoldDB" id="A0AAD6YII1"/>
<gene>
    <name evidence="1" type="ORF">GGX14DRAFT_391720</name>
</gene>
<accession>A0AAD6YII1</accession>
<reference evidence="1" key="1">
    <citation type="submission" date="2023-03" db="EMBL/GenBank/DDBJ databases">
        <title>Massive genome expansion in bonnet fungi (Mycena s.s.) driven by repeated elements and novel gene families across ecological guilds.</title>
        <authorList>
            <consortium name="Lawrence Berkeley National Laboratory"/>
            <person name="Harder C.B."/>
            <person name="Miyauchi S."/>
            <person name="Viragh M."/>
            <person name="Kuo A."/>
            <person name="Thoen E."/>
            <person name="Andreopoulos B."/>
            <person name="Lu D."/>
            <person name="Skrede I."/>
            <person name="Drula E."/>
            <person name="Henrissat B."/>
            <person name="Morin E."/>
            <person name="Kohler A."/>
            <person name="Barry K."/>
            <person name="LaButti K."/>
            <person name="Morin E."/>
            <person name="Salamov A."/>
            <person name="Lipzen A."/>
            <person name="Mereny Z."/>
            <person name="Hegedus B."/>
            <person name="Baldrian P."/>
            <person name="Stursova M."/>
            <person name="Weitz H."/>
            <person name="Taylor A."/>
            <person name="Grigoriev I.V."/>
            <person name="Nagy L.G."/>
            <person name="Martin F."/>
            <person name="Kauserud H."/>
        </authorList>
    </citation>
    <scope>NUCLEOTIDE SEQUENCE</scope>
    <source>
        <strain evidence="1">9144</strain>
    </source>
</reference>
<evidence type="ECO:0000313" key="1">
    <source>
        <dbReference type="EMBL" id="KAJ7216058.1"/>
    </source>
</evidence>
<name>A0AAD6YII1_9AGAR</name>
<protein>
    <submittedName>
        <fullName evidence="1">Uncharacterized protein</fullName>
    </submittedName>
</protein>
<organism evidence="1 2">
    <name type="scientific">Mycena pura</name>
    <dbReference type="NCBI Taxonomy" id="153505"/>
    <lineage>
        <taxon>Eukaryota</taxon>
        <taxon>Fungi</taxon>
        <taxon>Dikarya</taxon>
        <taxon>Basidiomycota</taxon>
        <taxon>Agaricomycotina</taxon>
        <taxon>Agaricomycetes</taxon>
        <taxon>Agaricomycetidae</taxon>
        <taxon>Agaricales</taxon>
        <taxon>Marasmiineae</taxon>
        <taxon>Mycenaceae</taxon>
        <taxon>Mycena</taxon>
    </lineage>
</organism>
<dbReference type="Proteomes" id="UP001219525">
    <property type="component" value="Unassembled WGS sequence"/>
</dbReference>
<proteinExistence type="predicted"/>
<keyword evidence="2" id="KW-1185">Reference proteome</keyword>
<dbReference type="EMBL" id="JARJCW010000016">
    <property type="protein sequence ID" value="KAJ7216058.1"/>
    <property type="molecule type" value="Genomic_DNA"/>
</dbReference>